<feature type="transmembrane region" description="Helical" evidence="9">
    <location>
        <begin position="30"/>
        <end position="54"/>
    </location>
</feature>
<comment type="subcellular location">
    <subcellularLocation>
        <location evidence="1 8">Cell membrane</location>
        <topology evidence="1 8">Multi-pass membrane protein</topology>
    </subcellularLocation>
</comment>
<reference evidence="10 11" key="1">
    <citation type="journal article" date="2017" name="Antonie Van Leeuwenhoek">
        <title>Rhizobium rhizosphaerae sp. nov., a novel species isolated from rice rhizosphere.</title>
        <authorList>
            <person name="Zhao J.J."/>
            <person name="Zhang J."/>
            <person name="Zhang R.J."/>
            <person name="Zhang C.W."/>
            <person name="Yin H.Q."/>
            <person name="Zhang X.X."/>
        </authorList>
    </citation>
    <scope>NUCLEOTIDE SEQUENCE [LARGE SCALE GENOMIC DNA]</scope>
    <source>
        <strain evidence="10 11">KMM 241</strain>
    </source>
</reference>
<feature type="transmembrane region" description="Helical" evidence="9">
    <location>
        <begin position="61"/>
        <end position="82"/>
    </location>
</feature>
<evidence type="ECO:0000256" key="2">
    <source>
        <dbReference type="ARBA" id="ARBA00022448"/>
    </source>
</evidence>
<dbReference type="Pfam" id="PF00893">
    <property type="entry name" value="Multi_Drug_Res"/>
    <property type="match status" value="1"/>
</dbReference>
<sequence>MGITIGYWYLGAAIIAEVIGTLALKASDGFHHTISSAICVIGYATAFYFLSLVLKTVPVGIAYAIWAGMGIVLIALISAIFYKELPDLAAIAGMSLILCGVVIINVFSKTTGH</sequence>
<gene>
    <name evidence="10" type="primary">emrE</name>
    <name evidence="10" type="ORF">GMES_2188</name>
</gene>
<organism evidence="10 11">
    <name type="scientific">Paraglaciecola mesophila KMM 241</name>
    <dbReference type="NCBI Taxonomy" id="1128912"/>
    <lineage>
        <taxon>Bacteria</taxon>
        <taxon>Pseudomonadati</taxon>
        <taxon>Pseudomonadota</taxon>
        <taxon>Gammaproteobacteria</taxon>
        <taxon>Alteromonadales</taxon>
        <taxon>Alteromonadaceae</taxon>
        <taxon>Paraglaciecola</taxon>
    </lineage>
</organism>
<evidence type="ECO:0000256" key="9">
    <source>
        <dbReference type="SAM" id="Phobius"/>
    </source>
</evidence>
<comment type="similarity">
    <text evidence="7 8">Belongs to the drug/metabolite transporter (DMT) superfamily. Small multidrug resistance (SMR) (TC 2.A.7.1) family.</text>
</comment>
<dbReference type="RefSeq" id="WP_006992635.1">
    <property type="nucleotide sequence ID" value="NZ_BAEP01000047.1"/>
</dbReference>
<dbReference type="PANTHER" id="PTHR30561">
    <property type="entry name" value="SMR FAMILY PROTON-DEPENDENT DRUG EFFLUX TRANSPORTER SUGE"/>
    <property type="match status" value="1"/>
</dbReference>
<dbReference type="Gene3D" id="1.10.3730.20">
    <property type="match status" value="1"/>
</dbReference>
<dbReference type="EMBL" id="BAEP01000047">
    <property type="protein sequence ID" value="GAC24484.1"/>
    <property type="molecule type" value="Genomic_DNA"/>
</dbReference>
<feature type="transmembrane region" description="Helical" evidence="9">
    <location>
        <begin position="7"/>
        <end position="24"/>
    </location>
</feature>
<dbReference type="PANTHER" id="PTHR30561:SF1">
    <property type="entry name" value="MULTIDRUG TRANSPORTER EMRE"/>
    <property type="match status" value="1"/>
</dbReference>
<keyword evidence="3" id="KW-1003">Cell membrane</keyword>
<dbReference type="GO" id="GO:0015220">
    <property type="term" value="F:choline transmembrane transporter activity"/>
    <property type="evidence" value="ECO:0007669"/>
    <property type="project" value="TreeGrafter"/>
</dbReference>
<evidence type="ECO:0000256" key="8">
    <source>
        <dbReference type="RuleBase" id="RU003942"/>
    </source>
</evidence>
<keyword evidence="4 8" id="KW-0812">Transmembrane</keyword>
<feature type="transmembrane region" description="Helical" evidence="9">
    <location>
        <begin position="88"/>
        <end position="107"/>
    </location>
</feature>
<dbReference type="GO" id="GO:0015297">
    <property type="term" value="F:antiporter activity"/>
    <property type="evidence" value="ECO:0007669"/>
    <property type="project" value="TreeGrafter"/>
</dbReference>
<dbReference type="FunFam" id="1.10.3730.20:FF:000001">
    <property type="entry name" value="Quaternary ammonium compound resistance transporter SugE"/>
    <property type="match status" value="1"/>
</dbReference>
<comment type="caution">
    <text evidence="10">The sequence shown here is derived from an EMBL/GenBank/DDBJ whole genome shotgun (WGS) entry which is preliminary data.</text>
</comment>
<dbReference type="InterPro" id="IPR000390">
    <property type="entry name" value="Small_drug/metabolite_transptr"/>
</dbReference>
<protein>
    <submittedName>
        <fullName evidence="10">Multidrug transporter emrE</fullName>
    </submittedName>
</protein>
<proteinExistence type="inferred from homology"/>
<dbReference type="InterPro" id="IPR045324">
    <property type="entry name" value="Small_multidrug_res"/>
</dbReference>
<evidence type="ECO:0000313" key="10">
    <source>
        <dbReference type="EMBL" id="GAC24484.1"/>
    </source>
</evidence>
<keyword evidence="6 9" id="KW-0472">Membrane</keyword>
<evidence type="ECO:0000313" key="11">
    <source>
        <dbReference type="Proteomes" id="UP000006263"/>
    </source>
</evidence>
<keyword evidence="5 9" id="KW-1133">Transmembrane helix</keyword>
<evidence type="ECO:0000256" key="3">
    <source>
        <dbReference type="ARBA" id="ARBA00022475"/>
    </source>
</evidence>
<evidence type="ECO:0000256" key="7">
    <source>
        <dbReference type="ARBA" id="ARBA00038032"/>
    </source>
</evidence>
<dbReference type="Proteomes" id="UP000006263">
    <property type="component" value="Unassembled WGS sequence"/>
</dbReference>
<dbReference type="SUPFAM" id="SSF103481">
    <property type="entry name" value="Multidrug resistance efflux transporter EmrE"/>
    <property type="match status" value="1"/>
</dbReference>
<name>K6XV40_9ALTE</name>
<dbReference type="AlphaFoldDB" id="K6XV40"/>
<evidence type="ECO:0000256" key="5">
    <source>
        <dbReference type="ARBA" id="ARBA00022989"/>
    </source>
</evidence>
<dbReference type="eggNOG" id="COG2076">
    <property type="taxonomic scope" value="Bacteria"/>
</dbReference>
<evidence type="ECO:0000256" key="6">
    <source>
        <dbReference type="ARBA" id="ARBA00023136"/>
    </source>
</evidence>
<accession>K6XV40</accession>
<keyword evidence="2" id="KW-0813">Transport</keyword>
<evidence type="ECO:0000256" key="1">
    <source>
        <dbReference type="ARBA" id="ARBA00004651"/>
    </source>
</evidence>
<dbReference type="GO" id="GO:0031460">
    <property type="term" value="P:glycine betaine transport"/>
    <property type="evidence" value="ECO:0007669"/>
    <property type="project" value="TreeGrafter"/>
</dbReference>
<dbReference type="GO" id="GO:0015199">
    <property type="term" value="F:amino-acid betaine transmembrane transporter activity"/>
    <property type="evidence" value="ECO:0007669"/>
    <property type="project" value="TreeGrafter"/>
</dbReference>
<dbReference type="GO" id="GO:1990961">
    <property type="term" value="P:xenobiotic detoxification by transmembrane export across the plasma membrane"/>
    <property type="evidence" value="ECO:0007669"/>
    <property type="project" value="UniProtKB-ARBA"/>
</dbReference>
<evidence type="ECO:0000256" key="4">
    <source>
        <dbReference type="ARBA" id="ARBA00022692"/>
    </source>
</evidence>
<dbReference type="InterPro" id="IPR037185">
    <property type="entry name" value="EmrE-like"/>
</dbReference>
<dbReference type="GO" id="GO:0005886">
    <property type="term" value="C:plasma membrane"/>
    <property type="evidence" value="ECO:0007669"/>
    <property type="project" value="UniProtKB-SubCell"/>
</dbReference>